<keyword evidence="1" id="KW-0812">Transmembrane</keyword>
<dbReference type="EMBL" id="JAYWIO010000003">
    <property type="protein sequence ID" value="KAK7274789.1"/>
    <property type="molecule type" value="Genomic_DNA"/>
</dbReference>
<name>A0AAN9FFP5_CROPI</name>
<comment type="caution">
    <text evidence="2">The sequence shown here is derived from an EMBL/GenBank/DDBJ whole genome shotgun (WGS) entry which is preliminary data.</text>
</comment>
<evidence type="ECO:0000313" key="2">
    <source>
        <dbReference type="EMBL" id="KAK7274789.1"/>
    </source>
</evidence>
<evidence type="ECO:0000256" key="1">
    <source>
        <dbReference type="SAM" id="Phobius"/>
    </source>
</evidence>
<reference evidence="2 3" key="1">
    <citation type="submission" date="2024-01" db="EMBL/GenBank/DDBJ databases">
        <title>The genomes of 5 underutilized Papilionoideae crops provide insights into root nodulation and disease resistanc.</title>
        <authorList>
            <person name="Yuan L."/>
        </authorList>
    </citation>
    <scope>NUCLEOTIDE SEQUENCE [LARGE SCALE GENOMIC DNA]</scope>
    <source>
        <strain evidence="2">ZHUSHIDOU_FW_LH</strain>
        <tissue evidence="2">Leaf</tissue>
    </source>
</reference>
<proteinExistence type="predicted"/>
<evidence type="ECO:0000313" key="3">
    <source>
        <dbReference type="Proteomes" id="UP001372338"/>
    </source>
</evidence>
<organism evidence="2 3">
    <name type="scientific">Crotalaria pallida</name>
    <name type="common">Smooth rattlebox</name>
    <name type="synonym">Crotalaria striata</name>
    <dbReference type="NCBI Taxonomy" id="3830"/>
    <lineage>
        <taxon>Eukaryota</taxon>
        <taxon>Viridiplantae</taxon>
        <taxon>Streptophyta</taxon>
        <taxon>Embryophyta</taxon>
        <taxon>Tracheophyta</taxon>
        <taxon>Spermatophyta</taxon>
        <taxon>Magnoliopsida</taxon>
        <taxon>eudicotyledons</taxon>
        <taxon>Gunneridae</taxon>
        <taxon>Pentapetalae</taxon>
        <taxon>rosids</taxon>
        <taxon>fabids</taxon>
        <taxon>Fabales</taxon>
        <taxon>Fabaceae</taxon>
        <taxon>Papilionoideae</taxon>
        <taxon>50 kb inversion clade</taxon>
        <taxon>genistoids sensu lato</taxon>
        <taxon>core genistoids</taxon>
        <taxon>Crotalarieae</taxon>
        <taxon>Crotalaria</taxon>
    </lineage>
</organism>
<gene>
    <name evidence="2" type="ORF">RIF29_15888</name>
</gene>
<keyword evidence="1" id="KW-0472">Membrane</keyword>
<keyword evidence="1" id="KW-1133">Transmembrane helix</keyword>
<dbReference type="Proteomes" id="UP001372338">
    <property type="component" value="Unassembled WGS sequence"/>
</dbReference>
<dbReference type="AlphaFoldDB" id="A0AAN9FFP5"/>
<sequence length="111" mass="11996">MLRNLHLGVACTKQVAMLPGLAASLASSDSLVLAFVWIWNSQKFHTPKIIGDIVDQSLHIFPSSQIRNLLVESNIAGHGHTEQKALASIGSPASAWWDWSPGLVSPVGWIT</sequence>
<keyword evidence="3" id="KW-1185">Reference proteome</keyword>
<accession>A0AAN9FFP5</accession>
<feature type="transmembrane region" description="Helical" evidence="1">
    <location>
        <begin position="20"/>
        <end position="39"/>
    </location>
</feature>
<protein>
    <submittedName>
        <fullName evidence="2">Uncharacterized protein</fullName>
    </submittedName>
</protein>